<protein>
    <submittedName>
        <fullName evidence="2">Ig-like domain-containing protein</fullName>
    </submittedName>
</protein>
<keyword evidence="3" id="KW-1185">Reference proteome</keyword>
<dbReference type="InterPro" id="IPR002126">
    <property type="entry name" value="Cadherin-like_dom"/>
</dbReference>
<dbReference type="SMART" id="SM00112">
    <property type="entry name" value="CA"/>
    <property type="match status" value="1"/>
</dbReference>
<dbReference type="PRINTS" id="PR00205">
    <property type="entry name" value="CADHERIN"/>
</dbReference>
<comment type="caution">
    <text evidence="2">The sequence shown here is derived from an EMBL/GenBank/DDBJ whole genome shotgun (WGS) entry which is preliminary data.</text>
</comment>
<sequence>MKNRFFLPWALAVLFLFVGPLAGRPAWAGPLPARATQPLAEALNPDGTLRDGLTGSFDPTGFRMKMAPDGRPVFRPTRAQGAGDADWQDGFVLPGSDWPVYAVASSGTDVYIGGLFRVVGTTAANYVARWNGSTWSALGSGVGGIVRALAVSGSTVYAGGEFTTAGGAPANYVARWNGTTWSPLGTGTNSHVQALAVSGSEVYAGGNFTTAGGAPARYIARWSGTAWSALGAGTNDAVRALALSGTDVYVAGSFTQAGGAAANYIARWSGSAWSPLGAGLNSVVTALAASGSDVYAAGYFSTAGAVSANRVARWNGTAWSALGAGVGTGTEEAPRCLALSGSTLYVGGDFSVAGGGAAKNVARWNGSGWSALGAGTSYIVGALALSGADVYAGGNFTTAGPVAALFIAKYSGSTWSTLTTGLNDAVLALAVSGNDVYLAGNFTAAGGIAASRIVKYNNGTWTPLGTGLSDAVYTMTLSGPDLYVGGNFLLAGGITANRVARWDGSAWNALGSGAAAGIGGTANLAVRALAVSGSDVYVGGEFTTAGGAPASRIARYNNGTWSTLGTGMNTTVYALALSGTDVYAGGDFTLAGGVAVSRIARWDGSAWSALGAGVNNRVYKMAFSGTTLYAGGTFTTAGGAAANRIARWNGTAWSALGTGVSGGEVQTLVVRGPEVYAGGYFSTAGGVAVNRIARWNGSAWSSLGTGLGGPNGGGVFALAVGADGKLNVGSSLLTVGDASKVTAYFARYTLAPVNELPVIAAHNFSVAENSAAGTAVGTVTATDPEGQPLTYSITAGNTGGTFAIDPSTGAITVANPAALDFETMLSFALTVTASDGPGSGSATVTVTLTDVGENGPQTFLYTTASSPTSTSPIPVMVVFTVPVTGFAATDVVVGNGTISNFAALNGGTDYTFDITPTAAGTVTVNIAANVAQNDTGDGNQTAQQLSLEYVLPPSAVVSIARLLPSPSRAAAVTYRVTFTRPITGITLARFGLTATGVTGASIGSLTGAGTTYTVTVNTGSGNGTLQLRLASTTGLSPAPNNAPFFGEVYTIDKAAPTATISSPASPATSTTPVPVTVTFSEDVVGFADTDVVLGNGTISNFAGSGATYTFDVAPTANGPVTVDVPAGAATDAATNSSTAAAQLSILYGAPITAVVWNGSVSTDWFATANWTPAVVPNSTIDATIPAGMPRYPVLASGLAAAQILTLAPGGSLGQSGGTLELSTGWANDGTFAATGGLVSFNSAQSFASITGSSLSTFWNLTVGGAGVLQNPNPGGVAVRRVLQLNSFFVTVNNPFTLLSDADGTAMVVHNGGNLFGRVTVQRYVAPDRNAGRGYRHLSAPVSNGTVADLAVPGATPVVNTAYNTSATPGLVAPFPTVYGYDQARLATATNNLAAFDKGWASPAALTDALTPGRAYTVNLPAASTLTFAGNLTTGDLPQTLTRNADATAAEAGWHLLGNPYPAPLNYSLVFPSERPGLDAAMYVYESTSQYGGMYRSYLPPVGSAPGIGNPMLAMGQGFFVRVSAGQTSGSLTFHDYQRATSYQNPTFHRSTPDLRPRLQLSLQGATGPADALQLYAEAAASSGFDAQFDAAKLPNPNGLNLATLTASGEALSIDGQPDLAGTVRIPLSVGVPAPGRYTLTVSALDNVPAGTTLTLHDALLNTRTLLATGTTCTFGMTSYTAPGRFWLSVAPAGALATGSPALAAPVLAYPNPAHGRLTVLRPVGPAATGELLNSLGQKVRELALPGAETVIDLHGLAAGVYTLRLRLDGQTIARRVVVN</sequence>
<feature type="domain" description="Cadherin" evidence="1">
    <location>
        <begin position="758"/>
        <end position="858"/>
    </location>
</feature>
<reference evidence="2" key="1">
    <citation type="submission" date="2023-07" db="EMBL/GenBank/DDBJ databases">
        <authorList>
            <person name="Kim M.K."/>
        </authorList>
    </citation>
    <scope>NUCLEOTIDE SEQUENCE</scope>
    <source>
        <strain evidence="2">ASUV-10-1</strain>
    </source>
</reference>
<dbReference type="InterPro" id="IPR044048">
    <property type="entry name" value="Big_12"/>
</dbReference>
<dbReference type="InterPro" id="IPR015919">
    <property type="entry name" value="Cadherin-like_sf"/>
</dbReference>
<dbReference type="PANTHER" id="PTHR31778">
    <property type="entry name" value="BUD SITE SELECTION PROTEIN RAX2"/>
    <property type="match status" value="1"/>
</dbReference>
<dbReference type="Proteomes" id="UP001176429">
    <property type="component" value="Unassembled WGS sequence"/>
</dbReference>
<accession>A0ABT9BA17</accession>
<dbReference type="InterPro" id="IPR013431">
    <property type="entry name" value="Delta_60_rpt"/>
</dbReference>
<dbReference type="CDD" id="cd11304">
    <property type="entry name" value="Cadherin_repeat"/>
    <property type="match status" value="1"/>
</dbReference>
<dbReference type="SUPFAM" id="SSF49313">
    <property type="entry name" value="Cadherin-like"/>
    <property type="match status" value="1"/>
</dbReference>
<name>A0ABT9BA17_9BACT</name>
<dbReference type="Pfam" id="PF17164">
    <property type="entry name" value="DUF5122"/>
    <property type="match status" value="1"/>
</dbReference>
<evidence type="ECO:0000259" key="1">
    <source>
        <dbReference type="PROSITE" id="PS50268"/>
    </source>
</evidence>
<dbReference type="PROSITE" id="PS50268">
    <property type="entry name" value="CADHERIN_2"/>
    <property type="match status" value="1"/>
</dbReference>
<evidence type="ECO:0000313" key="2">
    <source>
        <dbReference type="EMBL" id="MDO7873536.1"/>
    </source>
</evidence>
<dbReference type="RefSeq" id="WP_305004855.1">
    <property type="nucleotide sequence ID" value="NZ_JAUQSY010000002.1"/>
</dbReference>
<dbReference type="EMBL" id="JAUQSY010000002">
    <property type="protein sequence ID" value="MDO7873536.1"/>
    <property type="molecule type" value="Genomic_DNA"/>
</dbReference>
<dbReference type="InterPro" id="IPR011043">
    <property type="entry name" value="Gal_Oxase/kelch_b-propeller"/>
</dbReference>
<dbReference type="PANTHER" id="PTHR31778:SF2">
    <property type="entry name" value="BUD SITE SELECTION PROTEIN RAX2"/>
    <property type="match status" value="1"/>
</dbReference>
<dbReference type="Gene3D" id="2.60.40.60">
    <property type="entry name" value="Cadherins"/>
    <property type="match status" value="1"/>
</dbReference>
<dbReference type="SUPFAM" id="SSF50965">
    <property type="entry name" value="Galactose oxidase, central domain"/>
    <property type="match status" value="2"/>
</dbReference>
<gene>
    <name evidence="2" type="ORF">Q5H93_02245</name>
</gene>
<dbReference type="Pfam" id="PF19078">
    <property type="entry name" value="Big_12"/>
    <property type="match status" value="2"/>
</dbReference>
<dbReference type="NCBIfam" id="TIGR04183">
    <property type="entry name" value="Por_Secre_tail"/>
    <property type="match status" value="1"/>
</dbReference>
<proteinExistence type="predicted"/>
<dbReference type="InterPro" id="IPR026444">
    <property type="entry name" value="Secre_tail"/>
</dbReference>
<dbReference type="Pfam" id="PF00028">
    <property type="entry name" value="Cadherin"/>
    <property type="match status" value="1"/>
</dbReference>
<organism evidence="2 3">
    <name type="scientific">Hymenobacter aranciens</name>
    <dbReference type="NCBI Taxonomy" id="3063996"/>
    <lineage>
        <taxon>Bacteria</taxon>
        <taxon>Pseudomonadati</taxon>
        <taxon>Bacteroidota</taxon>
        <taxon>Cytophagia</taxon>
        <taxon>Cytophagales</taxon>
        <taxon>Hymenobacteraceae</taxon>
        <taxon>Hymenobacter</taxon>
    </lineage>
</organism>
<evidence type="ECO:0000313" key="3">
    <source>
        <dbReference type="Proteomes" id="UP001176429"/>
    </source>
</evidence>